<comment type="similarity">
    <text evidence="1">Belongs to the universal ribosomal protein uL23 family.</text>
</comment>
<evidence type="ECO:0000256" key="1">
    <source>
        <dbReference type="ARBA" id="ARBA00006700"/>
    </source>
</evidence>
<accession>A0AAV5J980</accession>
<dbReference type="InterPro" id="IPR013025">
    <property type="entry name" value="Ribosomal_uL23-like"/>
</dbReference>
<evidence type="ECO:0000313" key="5">
    <source>
        <dbReference type="EMBL" id="GKV11168.1"/>
    </source>
</evidence>
<gene>
    <name evidence="5" type="ORF">SLEP1_g22442</name>
</gene>
<evidence type="ECO:0000256" key="3">
    <source>
        <dbReference type="ARBA" id="ARBA00023274"/>
    </source>
</evidence>
<name>A0AAV5J980_9ROSI</name>
<dbReference type="AlphaFoldDB" id="A0AAV5J980"/>
<reference evidence="5 6" key="1">
    <citation type="journal article" date="2021" name="Commun. Biol.">
        <title>The genome of Shorea leprosula (Dipterocarpaceae) highlights the ecological relevance of drought in aseasonal tropical rainforests.</title>
        <authorList>
            <person name="Ng K.K.S."/>
            <person name="Kobayashi M.J."/>
            <person name="Fawcett J.A."/>
            <person name="Hatakeyama M."/>
            <person name="Paape T."/>
            <person name="Ng C.H."/>
            <person name="Ang C.C."/>
            <person name="Tnah L.H."/>
            <person name="Lee C.T."/>
            <person name="Nishiyama T."/>
            <person name="Sese J."/>
            <person name="O'Brien M.J."/>
            <person name="Copetti D."/>
            <person name="Mohd Noor M.I."/>
            <person name="Ong R.C."/>
            <person name="Putra M."/>
            <person name="Sireger I.Z."/>
            <person name="Indrioko S."/>
            <person name="Kosugi Y."/>
            <person name="Izuno A."/>
            <person name="Isagi Y."/>
            <person name="Lee S.L."/>
            <person name="Shimizu K.K."/>
        </authorList>
    </citation>
    <scope>NUCLEOTIDE SEQUENCE [LARGE SCALE GENOMIC DNA]</scope>
    <source>
        <strain evidence="5">214</strain>
    </source>
</reference>
<sequence>MKLLMPSSFDNIKEFALKTDPSISKIEIKSFLESMHGLEVKKVRTLNMEGKKKKRGGHLIARPKYKKAYVTLKNPLSFPSSIIPSHAIETENNILSKQII</sequence>
<dbReference type="Proteomes" id="UP001054252">
    <property type="component" value="Unassembled WGS sequence"/>
</dbReference>
<dbReference type="GO" id="GO:0003729">
    <property type="term" value="F:mRNA binding"/>
    <property type="evidence" value="ECO:0007669"/>
    <property type="project" value="UniProtKB-ARBA"/>
</dbReference>
<dbReference type="InterPro" id="IPR012677">
    <property type="entry name" value="Nucleotide-bd_a/b_plait_sf"/>
</dbReference>
<protein>
    <recommendedName>
        <fullName evidence="4">Large ribosomal subunit protein uL23m</fullName>
    </recommendedName>
</protein>
<evidence type="ECO:0000313" key="6">
    <source>
        <dbReference type="Proteomes" id="UP001054252"/>
    </source>
</evidence>
<dbReference type="PANTHER" id="PTHR12059:SF5">
    <property type="entry name" value="LARGE RIBOSOMAL SUBUNIT PROTEIN UL23M"/>
    <property type="match status" value="1"/>
</dbReference>
<dbReference type="SUPFAM" id="SSF54189">
    <property type="entry name" value="Ribosomal proteins S24e, L23 and L15e"/>
    <property type="match status" value="1"/>
</dbReference>
<keyword evidence="3" id="KW-0687">Ribonucleoprotein</keyword>
<dbReference type="GO" id="GO:0032543">
    <property type="term" value="P:mitochondrial translation"/>
    <property type="evidence" value="ECO:0007669"/>
    <property type="project" value="TreeGrafter"/>
</dbReference>
<dbReference type="Gene3D" id="3.30.70.330">
    <property type="match status" value="1"/>
</dbReference>
<comment type="caution">
    <text evidence="5">The sequence shown here is derived from an EMBL/GenBank/DDBJ whole genome shotgun (WGS) entry which is preliminary data.</text>
</comment>
<dbReference type="GO" id="GO:0005762">
    <property type="term" value="C:mitochondrial large ribosomal subunit"/>
    <property type="evidence" value="ECO:0007669"/>
    <property type="project" value="TreeGrafter"/>
</dbReference>
<evidence type="ECO:0000256" key="4">
    <source>
        <dbReference type="ARBA" id="ARBA00039977"/>
    </source>
</evidence>
<dbReference type="GO" id="GO:0003735">
    <property type="term" value="F:structural constituent of ribosome"/>
    <property type="evidence" value="ECO:0007669"/>
    <property type="project" value="InterPro"/>
</dbReference>
<keyword evidence="6" id="KW-1185">Reference proteome</keyword>
<proteinExistence type="inferred from homology"/>
<dbReference type="EMBL" id="BPVZ01000033">
    <property type="protein sequence ID" value="GKV11168.1"/>
    <property type="molecule type" value="Genomic_DNA"/>
</dbReference>
<dbReference type="PANTHER" id="PTHR12059">
    <property type="entry name" value="RIBOSOMAL PROTEIN L23-RELATED"/>
    <property type="match status" value="1"/>
</dbReference>
<dbReference type="Pfam" id="PF00276">
    <property type="entry name" value="Ribosomal_L23"/>
    <property type="match status" value="1"/>
</dbReference>
<organism evidence="5 6">
    <name type="scientific">Rubroshorea leprosula</name>
    <dbReference type="NCBI Taxonomy" id="152421"/>
    <lineage>
        <taxon>Eukaryota</taxon>
        <taxon>Viridiplantae</taxon>
        <taxon>Streptophyta</taxon>
        <taxon>Embryophyta</taxon>
        <taxon>Tracheophyta</taxon>
        <taxon>Spermatophyta</taxon>
        <taxon>Magnoliopsida</taxon>
        <taxon>eudicotyledons</taxon>
        <taxon>Gunneridae</taxon>
        <taxon>Pentapetalae</taxon>
        <taxon>rosids</taxon>
        <taxon>malvids</taxon>
        <taxon>Malvales</taxon>
        <taxon>Dipterocarpaceae</taxon>
        <taxon>Rubroshorea</taxon>
    </lineage>
</organism>
<dbReference type="InterPro" id="IPR012678">
    <property type="entry name" value="Ribosomal_uL23/eL15/eS24_sf"/>
</dbReference>
<evidence type="ECO:0000256" key="2">
    <source>
        <dbReference type="ARBA" id="ARBA00022980"/>
    </source>
</evidence>
<keyword evidence="2" id="KW-0689">Ribosomal protein</keyword>